<dbReference type="RefSeq" id="WP_188450801.1">
    <property type="nucleotide sequence ID" value="NZ_BMFS01000001.1"/>
</dbReference>
<dbReference type="InterPro" id="IPR001466">
    <property type="entry name" value="Beta-lactam-related"/>
</dbReference>
<evidence type="ECO:0000259" key="2">
    <source>
        <dbReference type="Pfam" id="PF00144"/>
    </source>
</evidence>
<dbReference type="PANTHER" id="PTHR46825:SF9">
    <property type="entry name" value="BETA-LACTAMASE-RELATED DOMAIN-CONTAINING PROTEIN"/>
    <property type="match status" value="1"/>
</dbReference>
<feature type="domain" description="Beta-lactamase-related" evidence="2">
    <location>
        <begin position="50"/>
        <end position="361"/>
    </location>
</feature>
<dbReference type="Gene3D" id="3.40.710.10">
    <property type="entry name" value="DD-peptidase/beta-lactamase superfamily"/>
    <property type="match status" value="1"/>
</dbReference>
<name>A0ABQ1XDI1_9PROT</name>
<protein>
    <recommendedName>
        <fullName evidence="2">Beta-lactamase-related domain-containing protein</fullName>
    </recommendedName>
</protein>
<gene>
    <name evidence="3" type="ORF">GCM10007420_03270</name>
</gene>
<evidence type="ECO:0000313" key="4">
    <source>
        <dbReference type="Proteomes" id="UP000648722"/>
    </source>
</evidence>
<proteinExistence type="predicted"/>
<dbReference type="Proteomes" id="UP000648722">
    <property type="component" value="Unassembled WGS sequence"/>
</dbReference>
<feature type="chain" id="PRO_5046773536" description="Beta-lactamase-related domain-containing protein" evidence="1">
    <location>
        <begin position="29"/>
        <end position="509"/>
    </location>
</feature>
<keyword evidence="4" id="KW-1185">Reference proteome</keyword>
<dbReference type="EMBL" id="BMFS01000001">
    <property type="protein sequence ID" value="GGG91341.1"/>
    <property type="molecule type" value="Genomic_DNA"/>
</dbReference>
<sequence length="509" mass="55284">MTTIRTLLMATSAAVLAITPAAFAPAMAQPAQPAASFNEEALDTLPAFIDGVMAQQIASREVSGALVTVVHDGEIVLSRGYGFVDVENRIPVDGDSTLFRPGSISKMFTWVALMQLIEQGRVSLDDDVNQHIDFEIEPFDGQPITVRDLFQHTPGMSDVGGFTTGNLEELIDHAEWTRNNVPQRVMAPGVEVAYSNWGTSLAGYIVEQVSGEHFADYVENHIFAPLGMTSSTFREPLPDALAGRIALGHDLEHGRYSARSFDYYSMVMPAGSATVSGPDMARFMIAMMNDGALDGTRILSEESVALLEANSIANAPRLPGMAHGYLVYREEGPRLIGHAGAMRDFRSNMILSPETGTGIFLSIVAAPAGRPAQGELSAAITGRLFPQDPAPRWSEVAEAEQFEGRYLVNRRDHAREPHPLMHAVVEAVGPNAITITSLGQTQYFEQIDSGLFEQVTGLRAGGPFDRVEFYGEPGAWRVSFASQPFMNWQYVGPLEDEEAEGTEDGETGR</sequence>
<dbReference type="SUPFAM" id="SSF56601">
    <property type="entry name" value="beta-lactamase/transpeptidase-like"/>
    <property type="match status" value="1"/>
</dbReference>
<organism evidence="3 4">
    <name type="scientific">Glycocaulis albus</name>
    <dbReference type="NCBI Taxonomy" id="1382801"/>
    <lineage>
        <taxon>Bacteria</taxon>
        <taxon>Pseudomonadati</taxon>
        <taxon>Pseudomonadota</taxon>
        <taxon>Alphaproteobacteria</taxon>
        <taxon>Maricaulales</taxon>
        <taxon>Maricaulaceae</taxon>
        <taxon>Glycocaulis</taxon>
    </lineage>
</organism>
<comment type="caution">
    <text evidence="3">The sequence shown here is derived from an EMBL/GenBank/DDBJ whole genome shotgun (WGS) entry which is preliminary data.</text>
</comment>
<dbReference type="PANTHER" id="PTHR46825">
    <property type="entry name" value="D-ALANYL-D-ALANINE-CARBOXYPEPTIDASE/ENDOPEPTIDASE AMPH"/>
    <property type="match status" value="1"/>
</dbReference>
<accession>A0ABQ1XDI1</accession>
<reference evidence="4" key="1">
    <citation type="journal article" date="2019" name="Int. J. Syst. Evol. Microbiol.">
        <title>The Global Catalogue of Microorganisms (GCM) 10K type strain sequencing project: providing services to taxonomists for standard genome sequencing and annotation.</title>
        <authorList>
            <consortium name="The Broad Institute Genomics Platform"/>
            <consortium name="The Broad Institute Genome Sequencing Center for Infectious Disease"/>
            <person name="Wu L."/>
            <person name="Ma J."/>
        </authorList>
    </citation>
    <scope>NUCLEOTIDE SEQUENCE [LARGE SCALE GENOMIC DNA]</scope>
    <source>
        <strain evidence="4">CGMCC 1.12766</strain>
    </source>
</reference>
<feature type="signal peptide" evidence="1">
    <location>
        <begin position="1"/>
        <end position="28"/>
    </location>
</feature>
<dbReference type="InterPro" id="IPR012338">
    <property type="entry name" value="Beta-lactam/transpept-like"/>
</dbReference>
<evidence type="ECO:0000313" key="3">
    <source>
        <dbReference type="EMBL" id="GGG91341.1"/>
    </source>
</evidence>
<keyword evidence="1" id="KW-0732">Signal</keyword>
<dbReference type="InterPro" id="IPR050491">
    <property type="entry name" value="AmpC-like"/>
</dbReference>
<evidence type="ECO:0000256" key="1">
    <source>
        <dbReference type="SAM" id="SignalP"/>
    </source>
</evidence>
<dbReference type="Pfam" id="PF00144">
    <property type="entry name" value="Beta-lactamase"/>
    <property type="match status" value="1"/>
</dbReference>